<protein>
    <submittedName>
        <fullName evidence="1">Uncharacterized protein</fullName>
    </submittedName>
</protein>
<sequence>MDRLLAIADLRDVFLRACARVGRVSGMPRYLDAFGHWTGAGGPGEMAVHALSPLAEVAPRDPADPLVDVVLHVNGLGPVAELVRVAGSDPACLTWNIWGWPEVPELGLGPDVKHGYVGLTLNATDLWGDQPADVHTVFLHARRHEPRRVEWLAGRVGLTVVGPGAMGI</sequence>
<reference evidence="1 2" key="1">
    <citation type="submission" date="2023-09" db="EMBL/GenBank/DDBJ databases">
        <title>Micromonospora halotolerans DSM 45598 genome sequence.</title>
        <authorList>
            <person name="Mo P."/>
        </authorList>
    </citation>
    <scope>NUCLEOTIDE SEQUENCE [LARGE SCALE GENOMIC DNA]</scope>
    <source>
        <strain evidence="1 2">DSM 45598</strain>
    </source>
</reference>
<proteinExistence type="predicted"/>
<evidence type="ECO:0000313" key="1">
    <source>
        <dbReference type="EMBL" id="WNM41142.1"/>
    </source>
</evidence>
<gene>
    <name evidence="1" type="ORF">RMN56_07265</name>
</gene>
<name>A0ABZ0A1W9_9ACTN</name>
<accession>A0ABZ0A1W9</accession>
<dbReference type="EMBL" id="CP134876">
    <property type="protein sequence ID" value="WNM41142.1"/>
    <property type="molecule type" value="Genomic_DNA"/>
</dbReference>
<keyword evidence="2" id="KW-1185">Reference proteome</keyword>
<evidence type="ECO:0000313" key="2">
    <source>
        <dbReference type="Proteomes" id="UP001303001"/>
    </source>
</evidence>
<dbReference type="RefSeq" id="WP_313723061.1">
    <property type="nucleotide sequence ID" value="NZ_CP134876.1"/>
</dbReference>
<dbReference type="Proteomes" id="UP001303001">
    <property type="component" value="Chromosome"/>
</dbReference>
<organism evidence="1 2">
    <name type="scientific">Micromonospora halotolerans</name>
    <dbReference type="NCBI Taxonomy" id="709879"/>
    <lineage>
        <taxon>Bacteria</taxon>
        <taxon>Bacillati</taxon>
        <taxon>Actinomycetota</taxon>
        <taxon>Actinomycetes</taxon>
        <taxon>Micromonosporales</taxon>
        <taxon>Micromonosporaceae</taxon>
        <taxon>Micromonospora</taxon>
    </lineage>
</organism>